<evidence type="ECO:0000256" key="4">
    <source>
        <dbReference type="ARBA" id="ARBA00022989"/>
    </source>
</evidence>
<comment type="caution">
    <text evidence="10">The sequence shown here is derived from an EMBL/GenBank/DDBJ whole genome shotgun (WGS) entry which is preliminary data.</text>
</comment>
<name>A0AA38IXJ0_9CUCU</name>
<accession>A0AA38IXJ0</accession>
<feature type="transmembrane region" description="Helical" evidence="8">
    <location>
        <begin position="350"/>
        <end position="374"/>
    </location>
</feature>
<keyword evidence="6" id="KW-0325">Glycoprotein</keyword>
<dbReference type="PANTHER" id="PTHR48021:SF46">
    <property type="entry name" value="MAJOR FACILITATOR SUPERFAMILY (MFS) PROFILE DOMAIN-CONTAINING PROTEIN"/>
    <property type="match status" value="1"/>
</dbReference>
<dbReference type="PROSITE" id="PS50850">
    <property type="entry name" value="MFS"/>
    <property type="match status" value="1"/>
</dbReference>
<dbReference type="EMBL" id="JALNTZ010000002">
    <property type="protein sequence ID" value="KAJ3664090.1"/>
    <property type="molecule type" value="Genomic_DNA"/>
</dbReference>
<dbReference type="GO" id="GO:0022857">
    <property type="term" value="F:transmembrane transporter activity"/>
    <property type="evidence" value="ECO:0007669"/>
    <property type="project" value="InterPro"/>
</dbReference>
<evidence type="ECO:0000256" key="8">
    <source>
        <dbReference type="SAM" id="Phobius"/>
    </source>
</evidence>
<evidence type="ECO:0000259" key="9">
    <source>
        <dbReference type="PROSITE" id="PS50850"/>
    </source>
</evidence>
<feature type="transmembrane region" description="Helical" evidence="8">
    <location>
        <begin position="171"/>
        <end position="188"/>
    </location>
</feature>
<dbReference type="FunFam" id="1.20.1250.20:FF:000055">
    <property type="entry name" value="Facilitated trehalose transporter Tret1-2 homolog"/>
    <property type="match status" value="1"/>
</dbReference>
<dbReference type="InterPro" id="IPR003663">
    <property type="entry name" value="Sugar/inositol_transpt"/>
</dbReference>
<feature type="transmembrane region" description="Helical" evidence="8">
    <location>
        <begin position="57"/>
        <end position="80"/>
    </location>
</feature>
<dbReference type="InterPro" id="IPR020846">
    <property type="entry name" value="MFS_dom"/>
</dbReference>
<dbReference type="Gene3D" id="1.20.1250.20">
    <property type="entry name" value="MFS general substrate transporter like domains"/>
    <property type="match status" value="1"/>
</dbReference>
<dbReference type="AlphaFoldDB" id="A0AA38IXJ0"/>
<dbReference type="InterPro" id="IPR036259">
    <property type="entry name" value="MFS_trans_sf"/>
</dbReference>
<evidence type="ECO:0000256" key="6">
    <source>
        <dbReference type="ARBA" id="ARBA00023180"/>
    </source>
</evidence>
<feature type="transmembrane region" description="Helical" evidence="8">
    <location>
        <begin position="114"/>
        <end position="131"/>
    </location>
</feature>
<comment type="similarity">
    <text evidence="7">Belongs to the major facilitator superfamily. Sugar transporter (TC 2.A.1.1) family. Trehalose transporter subfamily.</text>
</comment>
<dbReference type="InterPro" id="IPR005828">
    <property type="entry name" value="MFS_sugar_transport-like"/>
</dbReference>
<dbReference type="GO" id="GO:0005886">
    <property type="term" value="C:plasma membrane"/>
    <property type="evidence" value="ECO:0007669"/>
    <property type="project" value="UniProtKB-SubCell"/>
</dbReference>
<evidence type="ECO:0000256" key="2">
    <source>
        <dbReference type="ARBA" id="ARBA00022475"/>
    </source>
</evidence>
<evidence type="ECO:0000256" key="5">
    <source>
        <dbReference type="ARBA" id="ARBA00023136"/>
    </source>
</evidence>
<organism evidence="10 11">
    <name type="scientific">Zophobas morio</name>
    <dbReference type="NCBI Taxonomy" id="2755281"/>
    <lineage>
        <taxon>Eukaryota</taxon>
        <taxon>Metazoa</taxon>
        <taxon>Ecdysozoa</taxon>
        <taxon>Arthropoda</taxon>
        <taxon>Hexapoda</taxon>
        <taxon>Insecta</taxon>
        <taxon>Pterygota</taxon>
        <taxon>Neoptera</taxon>
        <taxon>Endopterygota</taxon>
        <taxon>Coleoptera</taxon>
        <taxon>Polyphaga</taxon>
        <taxon>Cucujiformia</taxon>
        <taxon>Tenebrionidae</taxon>
        <taxon>Zophobas</taxon>
    </lineage>
</organism>
<keyword evidence="4 8" id="KW-1133">Transmembrane helix</keyword>
<keyword evidence="11" id="KW-1185">Reference proteome</keyword>
<dbReference type="InterPro" id="IPR005829">
    <property type="entry name" value="Sugar_transporter_CS"/>
</dbReference>
<protein>
    <recommendedName>
        <fullName evidence="9">Major facilitator superfamily (MFS) profile domain-containing protein</fullName>
    </recommendedName>
</protein>
<feature type="transmembrane region" description="Helical" evidence="8">
    <location>
        <begin position="386"/>
        <end position="407"/>
    </location>
</feature>
<evidence type="ECO:0000256" key="7">
    <source>
        <dbReference type="ARBA" id="ARBA00024348"/>
    </source>
</evidence>
<feature type="transmembrane region" description="Helical" evidence="8">
    <location>
        <begin position="143"/>
        <end position="165"/>
    </location>
</feature>
<proteinExistence type="inferred from homology"/>
<feature type="transmembrane region" description="Helical" evidence="8">
    <location>
        <begin position="419"/>
        <end position="438"/>
    </location>
</feature>
<keyword evidence="5 8" id="KW-0472">Membrane</keyword>
<feature type="transmembrane region" description="Helical" evidence="8">
    <location>
        <begin position="317"/>
        <end position="338"/>
    </location>
</feature>
<evidence type="ECO:0000313" key="11">
    <source>
        <dbReference type="Proteomes" id="UP001168821"/>
    </source>
</evidence>
<feature type="domain" description="Major facilitator superfamily (MFS) profile" evidence="9">
    <location>
        <begin position="15"/>
        <end position="442"/>
    </location>
</feature>
<dbReference type="PROSITE" id="PS00216">
    <property type="entry name" value="SUGAR_TRANSPORT_1"/>
    <property type="match status" value="1"/>
</dbReference>
<reference evidence="10" key="1">
    <citation type="journal article" date="2023" name="G3 (Bethesda)">
        <title>Whole genome assemblies of Zophobas morio and Tenebrio molitor.</title>
        <authorList>
            <person name="Kaur S."/>
            <person name="Stinson S.A."/>
            <person name="diCenzo G.C."/>
        </authorList>
    </citation>
    <scope>NUCLEOTIDE SEQUENCE</scope>
    <source>
        <strain evidence="10">QUZm001</strain>
    </source>
</reference>
<dbReference type="PRINTS" id="PR00171">
    <property type="entry name" value="SUGRTRNSPORT"/>
</dbReference>
<dbReference type="Pfam" id="PF00083">
    <property type="entry name" value="Sugar_tr"/>
    <property type="match status" value="1"/>
</dbReference>
<gene>
    <name evidence="10" type="ORF">Zmor_008287</name>
</gene>
<evidence type="ECO:0000313" key="10">
    <source>
        <dbReference type="EMBL" id="KAJ3664090.1"/>
    </source>
</evidence>
<keyword evidence="2" id="KW-1003">Cell membrane</keyword>
<evidence type="ECO:0000256" key="3">
    <source>
        <dbReference type="ARBA" id="ARBA00022692"/>
    </source>
</evidence>
<evidence type="ECO:0000256" key="1">
    <source>
        <dbReference type="ARBA" id="ARBA00004651"/>
    </source>
</evidence>
<dbReference type="SUPFAM" id="SSF103473">
    <property type="entry name" value="MFS general substrate transporter"/>
    <property type="match status" value="1"/>
</dbReference>
<feature type="transmembrane region" description="Helical" evidence="8">
    <location>
        <begin position="87"/>
        <end position="108"/>
    </location>
</feature>
<sequence length="474" mass="51468">MTSATKGSTTLQYAASLSGTLAVICDGMHFGWASPSVPQFTNNATCTLCITDSEGSTLAVMPLVGSIFGSLFAATVVDIFGRKRSQLATAIPFFFAWIAVAFCQNIYLLYFARFIAGGAGGFTFTVLPMYIGEIADAKVRGMLGSSCSVTWIAGFLIINVIGSYFTIKTTALVSSVVPALLFVTFLWMPESPYYLLMKDKPEKAKRALERLKGTTDVGEDLNRIRTAIQAEEKSHKGKFVDLYRVPSNRKAAIIAGGLRGFQQLAGTTAIAFYTHEIFETATDRISNHHAVMIYYAIQLVLTSLSSSIVDRAGRRPLLLISMAGAALALFVEGTYFYILNETTIDTRPFSVVAVVGLLAFVILFGVGMQSIPVCMLGELFPTSVKAFALCLADLYFCVMATVASKYLQITKAKFGLHVSFYGFFVCAVMGLVFIYFFVPETKGKTLEDIQNELKNGTGMGVDKGSEDEKISLKA</sequence>
<dbReference type="PANTHER" id="PTHR48021">
    <property type="match status" value="1"/>
</dbReference>
<keyword evidence="3 8" id="KW-0812">Transmembrane</keyword>
<dbReference type="InterPro" id="IPR050549">
    <property type="entry name" value="MFS_Trehalose_Transporter"/>
</dbReference>
<comment type="subcellular location">
    <subcellularLocation>
        <location evidence="1">Cell membrane</location>
        <topology evidence="1">Multi-pass membrane protein</topology>
    </subcellularLocation>
</comment>
<dbReference type="Proteomes" id="UP001168821">
    <property type="component" value="Unassembled WGS sequence"/>
</dbReference>